<dbReference type="GO" id="GO:0016020">
    <property type="term" value="C:membrane"/>
    <property type="evidence" value="ECO:0007669"/>
    <property type="project" value="UniProtKB-SubCell"/>
</dbReference>
<evidence type="ECO:0000256" key="4">
    <source>
        <dbReference type="ARBA" id="ARBA00023136"/>
    </source>
</evidence>
<feature type="transmembrane region" description="Helical" evidence="5">
    <location>
        <begin position="468"/>
        <end position="488"/>
    </location>
</feature>
<evidence type="ECO:0000256" key="1">
    <source>
        <dbReference type="ARBA" id="ARBA00004141"/>
    </source>
</evidence>
<reference evidence="7 8" key="1">
    <citation type="submission" date="2019-09" db="EMBL/GenBank/DDBJ databases">
        <title>Ecophysiology of the spiral-shaped methanotroph Methylospira mobilis as revealed by the complete genome sequence.</title>
        <authorList>
            <person name="Oshkin I.Y."/>
            <person name="Dedysh S.N."/>
            <person name="Miroshnikov K."/>
            <person name="Danilova O.V."/>
            <person name="Hakobyan A."/>
            <person name="Liesack W."/>
        </authorList>
    </citation>
    <scope>NUCLEOTIDE SEQUENCE [LARGE SCALE GENOMIC DNA]</scope>
    <source>
        <strain evidence="7 8">Shm1</strain>
    </source>
</reference>
<feature type="transmembrane region" description="Helical" evidence="5">
    <location>
        <begin position="48"/>
        <end position="73"/>
    </location>
</feature>
<dbReference type="Proteomes" id="UP000325755">
    <property type="component" value="Chromosome"/>
</dbReference>
<keyword evidence="8" id="KW-1185">Reference proteome</keyword>
<evidence type="ECO:0000256" key="3">
    <source>
        <dbReference type="ARBA" id="ARBA00022989"/>
    </source>
</evidence>
<feature type="transmembrane region" description="Helical" evidence="5">
    <location>
        <begin position="525"/>
        <end position="543"/>
    </location>
</feature>
<gene>
    <name evidence="7" type="ORF">F6R98_01600</name>
</gene>
<dbReference type="RefSeq" id="WP_153247457.1">
    <property type="nucleotide sequence ID" value="NZ_CP044205.1"/>
</dbReference>
<dbReference type="OrthoDB" id="105720at2"/>
<feature type="transmembrane region" description="Helical" evidence="5">
    <location>
        <begin position="163"/>
        <end position="185"/>
    </location>
</feature>
<feature type="transmembrane region" description="Helical" evidence="5">
    <location>
        <begin position="130"/>
        <end position="151"/>
    </location>
</feature>
<organism evidence="7 8">
    <name type="scientific">Candidatus Methylospira mobilis</name>
    <dbReference type="NCBI Taxonomy" id="1808979"/>
    <lineage>
        <taxon>Bacteria</taxon>
        <taxon>Pseudomonadati</taxon>
        <taxon>Pseudomonadota</taxon>
        <taxon>Gammaproteobacteria</taxon>
        <taxon>Methylococcales</taxon>
        <taxon>Methylococcaceae</taxon>
        <taxon>Candidatus Methylospira</taxon>
    </lineage>
</organism>
<evidence type="ECO:0000256" key="5">
    <source>
        <dbReference type="SAM" id="Phobius"/>
    </source>
</evidence>
<accession>A0A5Q0BI24</accession>
<dbReference type="InParanoid" id="A0A5Q0BI24"/>
<sequence length="742" mass="81082">MNPANTVHTSTESRGRSNLWFGTTLAQFLLAELRYFPGRRLATLRLFFVVLTIAIVSQSLHMPPLAAIAITLSLGYSPYANAGESLAFGLRQFGYVIITVAVSVFALAFAGNAPWLFLPLSLMIIALSLFHARLIAWPTGIAIWYGAAVLYSPTTPDADIYRALWFLPVMGGLAIGIWTLVQLTVKPQDPLKLLTLSLAGQLSSVEAILASRLTGGSLNAHERPYGKPGTFGKVHNLLTDAELIHPSLNRQRGIYVALLVEIDGLHRIAVWLDQVLTEERRNKPMSRQKLETYLALQSACAILRQGVTEGRDVSAQAWALLPDEALPAATLQTSPSLLTVLWRSLQRVAGLLHSLHDASALPESESADADNGDEDTGIPAWFGYSFWAMHVDSVQFGIKFSLGAILCTLIVESLNWPEIDTAILTCLIVAQTSLGADYRQAMLRVSGAALGGLSAYLYILLFQSQIETIAGFALTTAPVWAVAAWIAAGSVRIAYMGKQIGYSFALFVLHDFGPVTGLHLPRDRVIGIFLGIIVMGLLDYALWPRRSINLARNRSASALRTLAKLTARPQGQNLPLKRTLPLRLSAEKELAAAQDLLGHAVLEPDAGLADKMDERTAVSAIIEDAGNLSGMLLVRMSYRLLGGPQFNRFPDALREKSRAFDIELATALENAALALQGAQPETWSAVADTHELMRTSYYEHHGIETLPPDMALAWELRFELDRQIIKRVERIEKRATELATAG</sequence>
<keyword evidence="4 5" id="KW-0472">Membrane</keyword>
<feature type="transmembrane region" description="Helical" evidence="5">
    <location>
        <begin position="441"/>
        <end position="462"/>
    </location>
</feature>
<dbReference type="AlphaFoldDB" id="A0A5Q0BI24"/>
<feature type="transmembrane region" description="Helical" evidence="5">
    <location>
        <begin position="93"/>
        <end position="118"/>
    </location>
</feature>
<evidence type="ECO:0000259" key="6">
    <source>
        <dbReference type="Pfam" id="PF13515"/>
    </source>
</evidence>
<evidence type="ECO:0000313" key="7">
    <source>
        <dbReference type="EMBL" id="QFY41476.1"/>
    </source>
</evidence>
<evidence type="ECO:0000313" key="8">
    <source>
        <dbReference type="Proteomes" id="UP000325755"/>
    </source>
</evidence>
<comment type="subcellular location">
    <subcellularLocation>
        <location evidence="1">Membrane</location>
        <topology evidence="1">Multi-pass membrane protein</topology>
    </subcellularLocation>
</comment>
<proteinExistence type="predicted"/>
<keyword evidence="2 5" id="KW-0812">Transmembrane</keyword>
<name>A0A5Q0BI24_9GAMM</name>
<keyword evidence="3 5" id="KW-1133">Transmembrane helix</keyword>
<evidence type="ECO:0000256" key="2">
    <source>
        <dbReference type="ARBA" id="ARBA00022692"/>
    </source>
</evidence>
<dbReference type="EMBL" id="CP044205">
    <property type="protein sequence ID" value="QFY41476.1"/>
    <property type="molecule type" value="Genomic_DNA"/>
</dbReference>
<dbReference type="Pfam" id="PF13515">
    <property type="entry name" value="FUSC_2"/>
    <property type="match status" value="1"/>
</dbReference>
<feature type="domain" description="Integral membrane bound transporter" evidence="6">
    <location>
        <begin position="406"/>
        <end position="534"/>
    </location>
</feature>
<dbReference type="InterPro" id="IPR049453">
    <property type="entry name" value="Memb_transporter_dom"/>
</dbReference>
<dbReference type="KEGG" id="mmob:F6R98_01600"/>
<protein>
    <submittedName>
        <fullName evidence="7">FUSC family protein</fullName>
    </submittedName>
</protein>